<feature type="domain" description="Peptidase A1" evidence="5">
    <location>
        <begin position="69"/>
        <end position="418"/>
    </location>
</feature>
<keyword evidence="3" id="KW-0812">Transmembrane</keyword>
<keyword evidence="3" id="KW-1133">Transmembrane helix</keyword>
<evidence type="ECO:0000259" key="5">
    <source>
        <dbReference type="PROSITE" id="PS51767"/>
    </source>
</evidence>
<dbReference type="AlphaFoldDB" id="A0A6A6WYB3"/>
<dbReference type="Proteomes" id="UP000799757">
    <property type="component" value="Unassembled WGS sequence"/>
</dbReference>
<dbReference type="GO" id="GO:0000324">
    <property type="term" value="C:fungal-type vacuole"/>
    <property type="evidence" value="ECO:0007669"/>
    <property type="project" value="TreeGrafter"/>
</dbReference>
<keyword evidence="4" id="KW-0732">Signal</keyword>
<accession>A0A6A6WYB3</accession>
<feature type="compositionally biased region" description="Basic and acidic residues" evidence="2">
    <location>
        <begin position="702"/>
        <end position="711"/>
    </location>
</feature>
<gene>
    <name evidence="6" type="ORF">K505DRAFT_328503</name>
</gene>
<organism evidence="6 7">
    <name type="scientific">Melanomma pulvis-pyrius CBS 109.77</name>
    <dbReference type="NCBI Taxonomy" id="1314802"/>
    <lineage>
        <taxon>Eukaryota</taxon>
        <taxon>Fungi</taxon>
        <taxon>Dikarya</taxon>
        <taxon>Ascomycota</taxon>
        <taxon>Pezizomycotina</taxon>
        <taxon>Dothideomycetes</taxon>
        <taxon>Pleosporomycetidae</taxon>
        <taxon>Pleosporales</taxon>
        <taxon>Melanommataceae</taxon>
        <taxon>Melanomma</taxon>
    </lineage>
</organism>
<dbReference type="PRINTS" id="PR00792">
    <property type="entry name" value="PEPSIN"/>
</dbReference>
<evidence type="ECO:0000256" key="3">
    <source>
        <dbReference type="SAM" id="Phobius"/>
    </source>
</evidence>
<dbReference type="InterPro" id="IPR033121">
    <property type="entry name" value="PEPTIDASE_A1"/>
</dbReference>
<dbReference type="PROSITE" id="PS51767">
    <property type="entry name" value="PEPTIDASE_A1"/>
    <property type="match status" value="1"/>
</dbReference>
<proteinExistence type="inferred from homology"/>
<dbReference type="InterPro" id="IPR021109">
    <property type="entry name" value="Peptidase_aspartic_dom_sf"/>
</dbReference>
<dbReference type="PANTHER" id="PTHR47966:SF51">
    <property type="entry name" value="BETA-SITE APP-CLEAVING ENZYME, ISOFORM A-RELATED"/>
    <property type="match status" value="1"/>
</dbReference>
<keyword evidence="3" id="KW-0472">Membrane</keyword>
<feature type="region of interest" description="Disordered" evidence="2">
    <location>
        <begin position="648"/>
        <end position="711"/>
    </location>
</feature>
<dbReference type="Pfam" id="PF00026">
    <property type="entry name" value="Asp"/>
    <property type="match status" value="1"/>
</dbReference>
<feature type="region of interest" description="Disordered" evidence="2">
    <location>
        <begin position="607"/>
        <end position="633"/>
    </location>
</feature>
<keyword evidence="6" id="KW-0378">Hydrolase</keyword>
<dbReference type="Gene3D" id="2.40.70.10">
    <property type="entry name" value="Acid Proteases"/>
    <property type="match status" value="2"/>
</dbReference>
<feature type="transmembrane region" description="Helical" evidence="3">
    <location>
        <begin position="458"/>
        <end position="481"/>
    </location>
</feature>
<reference evidence="6" key="1">
    <citation type="journal article" date="2020" name="Stud. Mycol.">
        <title>101 Dothideomycetes genomes: a test case for predicting lifestyles and emergence of pathogens.</title>
        <authorList>
            <person name="Haridas S."/>
            <person name="Albert R."/>
            <person name="Binder M."/>
            <person name="Bloem J."/>
            <person name="Labutti K."/>
            <person name="Salamov A."/>
            <person name="Andreopoulos B."/>
            <person name="Baker S."/>
            <person name="Barry K."/>
            <person name="Bills G."/>
            <person name="Bluhm B."/>
            <person name="Cannon C."/>
            <person name="Castanera R."/>
            <person name="Culley D."/>
            <person name="Daum C."/>
            <person name="Ezra D."/>
            <person name="Gonzalez J."/>
            <person name="Henrissat B."/>
            <person name="Kuo A."/>
            <person name="Liang C."/>
            <person name="Lipzen A."/>
            <person name="Lutzoni F."/>
            <person name="Magnuson J."/>
            <person name="Mondo S."/>
            <person name="Nolan M."/>
            <person name="Ohm R."/>
            <person name="Pangilinan J."/>
            <person name="Park H.-J."/>
            <person name="Ramirez L."/>
            <person name="Alfaro M."/>
            <person name="Sun H."/>
            <person name="Tritt A."/>
            <person name="Yoshinaga Y."/>
            <person name="Zwiers L.-H."/>
            <person name="Turgeon B."/>
            <person name="Goodwin S."/>
            <person name="Spatafora J."/>
            <person name="Crous P."/>
            <person name="Grigoriev I."/>
        </authorList>
    </citation>
    <scope>NUCLEOTIDE SEQUENCE</scope>
    <source>
        <strain evidence="6">CBS 109.77</strain>
    </source>
</reference>
<evidence type="ECO:0000256" key="1">
    <source>
        <dbReference type="ARBA" id="ARBA00007447"/>
    </source>
</evidence>
<comment type="similarity">
    <text evidence="1">Belongs to the peptidase A1 family.</text>
</comment>
<feature type="chain" id="PRO_5025592195" evidence="4">
    <location>
        <begin position="34"/>
        <end position="711"/>
    </location>
</feature>
<evidence type="ECO:0000313" key="6">
    <source>
        <dbReference type="EMBL" id="KAF2789072.1"/>
    </source>
</evidence>
<feature type="signal peptide" evidence="4">
    <location>
        <begin position="1"/>
        <end position="33"/>
    </location>
</feature>
<evidence type="ECO:0000256" key="2">
    <source>
        <dbReference type="SAM" id="MobiDB-lite"/>
    </source>
</evidence>
<keyword evidence="7" id="KW-1185">Reference proteome</keyword>
<dbReference type="EMBL" id="MU002165">
    <property type="protein sequence ID" value="KAF2789072.1"/>
    <property type="molecule type" value="Genomic_DNA"/>
</dbReference>
<evidence type="ECO:0000256" key="4">
    <source>
        <dbReference type="SAM" id="SignalP"/>
    </source>
</evidence>
<dbReference type="GO" id="GO:0004190">
    <property type="term" value="F:aspartic-type endopeptidase activity"/>
    <property type="evidence" value="ECO:0007669"/>
    <property type="project" value="InterPro"/>
</dbReference>
<keyword evidence="6" id="KW-0645">Protease</keyword>
<dbReference type="SUPFAM" id="SSF50630">
    <property type="entry name" value="Acid proteases"/>
    <property type="match status" value="1"/>
</dbReference>
<name>A0A6A6WYB3_9PLEO</name>
<feature type="region of interest" description="Disordered" evidence="2">
    <location>
        <begin position="507"/>
        <end position="528"/>
    </location>
</feature>
<evidence type="ECO:0000313" key="7">
    <source>
        <dbReference type="Proteomes" id="UP000799757"/>
    </source>
</evidence>
<sequence length="711" mass="78414">MRRLRPGHRGDGACTFLALCVLVVSGLVAPCLADALDALAPRNTKNTSLPGPIAFAPNQDWEGIDGQWNTFSLRVGTPAQWVRVLASTASQQTWTIYKDACANDTTGYRDTTCFDSRGRTFNTTASTSWDRVGFYQLWLEQNLGFIGNGLFGYDAVGLGLPGEEGPTLLNTTVGSLVSQDFWLGHFGLNAKPTNFTAFAEPSPSYMTYLFQQNLIPSLSFGYTAGARYRLATVLASLTLGGYDASRFIPNDLTFAFAPDNERDIVVGIVDITADGVTDNNVNLLTRDSFDMYIDSTVSELWLPAEVCKAFEDTFQLEFNNDTQLYLVNDSVHQNLLARNASITFSLGQKAATSDTVNITLPYASFDLEARPPYRGLANKTRYFPIRRATETKQFILGRTFLQEAYLIVDWERHNFSVSQCNWVYGQDKNIVSIVSPMYTKELLITASPSGKHLSTGPIIGIAIGCGFSFALVVCGIVGWFWRKRHQQKLAKMKAEIESKVTAAAAAKVVPPREPEETPISPIADPEEGTNVFPKAELPADAVIRPELSTDVKDADRATAFELPSPSVEVENTEQQIFEMPGDIPVRQEADGRQLSEKESMMVRERMYNGVDPNGPPEVSPTAEDHPRRPPPILPSEVALVNRRLPVSPVTPLTPRTPRDGAYLEASDTFFQPPSRTPRDGRLLEAEDTLLSPISPLEGSADTSRRRFSYES</sequence>
<dbReference type="OrthoDB" id="4074350at2759"/>
<dbReference type="GO" id="GO:0006508">
    <property type="term" value="P:proteolysis"/>
    <property type="evidence" value="ECO:0007669"/>
    <property type="project" value="UniProtKB-KW"/>
</dbReference>
<protein>
    <submittedName>
        <fullName evidence="6">Acid protease</fullName>
    </submittedName>
</protein>
<dbReference type="PANTHER" id="PTHR47966">
    <property type="entry name" value="BETA-SITE APP-CLEAVING ENZYME, ISOFORM A-RELATED"/>
    <property type="match status" value="1"/>
</dbReference>
<dbReference type="InterPro" id="IPR001461">
    <property type="entry name" value="Aspartic_peptidase_A1"/>
</dbReference>